<accession>A0A4C1U002</accession>
<protein>
    <submittedName>
        <fullName evidence="1">Uncharacterized protein</fullName>
    </submittedName>
</protein>
<dbReference type="Proteomes" id="UP000299102">
    <property type="component" value="Unassembled WGS sequence"/>
</dbReference>
<evidence type="ECO:0000313" key="2">
    <source>
        <dbReference type="Proteomes" id="UP000299102"/>
    </source>
</evidence>
<reference evidence="1 2" key="1">
    <citation type="journal article" date="2019" name="Commun. Biol.">
        <title>The bagworm genome reveals a unique fibroin gene that provides high tensile strength.</title>
        <authorList>
            <person name="Kono N."/>
            <person name="Nakamura H."/>
            <person name="Ohtoshi R."/>
            <person name="Tomita M."/>
            <person name="Numata K."/>
            <person name="Arakawa K."/>
        </authorList>
    </citation>
    <scope>NUCLEOTIDE SEQUENCE [LARGE SCALE GENOMIC DNA]</scope>
</reference>
<keyword evidence="2" id="KW-1185">Reference proteome</keyword>
<name>A0A4C1U002_EUMVA</name>
<proteinExistence type="predicted"/>
<dbReference type="AlphaFoldDB" id="A0A4C1U002"/>
<dbReference type="OrthoDB" id="8063574at2759"/>
<organism evidence="1 2">
    <name type="scientific">Eumeta variegata</name>
    <name type="common">Bagworm moth</name>
    <name type="synonym">Eumeta japonica</name>
    <dbReference type="NCBI Taxonomy" id="151549"/>
    <lineage>
        <taxon>Eukaryota</taxon>
        <taxon>Metazoa</taxon>
        <taxon>Ecdysozoa</taxon>
        <taxon>Arthropoda</taxon>
        <taxon>Hexapoda</taxon>
        <taxon>Insecta</taxon>
        <taxon>Pterygota</taxon>
        <taxon>Neoptera</taxon>
        <taxon>Endopterygota</taxon>
        <taxon>Lepidoptera</taxon>
        <taxon>Glossata</taxon>
        <taxon>Ditrysia</taxon>
        <taxon>Tineoidea</taxon>
        <taxon>Psychidae</taxon>
        <taxon>Oiketicinae</taxon>
        <taxon>Eumeta</taxon>
    </lineage>
</organism>
<dbReference type="EMBL" id="BGZK01000109">
    <property type="protein sequence ID" value="GBP19518.1"/>
    <property type="molecule type" value="Genomic_DNA"/>
</dbReference>
<evidence type="ECO:0000313" key="1">
    <source>
        <dbReference type="EMBL" id="GBP19518.1"/>
    </source>
</evidence>
<gene>
    <name evidence="1" type="ORF">EVAR_102066_1</name>
</gene>
<comment type="caution">
    <text evidence="1">The sequence shown here is derived from an EMBL/GenBank/DDBJ whole genome shotgun (WGS) entry which is preliminary data.</text>
</comment>
<sequence length="169" mass="19303">MAESTDSEEPSNALIVQVDVHHRHCSQLSASIATTNNVYVTENQATNDLPSIDRGYPKTAAERMKKYRARKKKENPIVNHLKRKKSGAERVQECKARKKAKAQSAANNIGNLIEDRTIREQIQEQKSQSQNLVVTRLIQESENETNHLAYTAFHHLLAHDEFQKKFVQN</sequence>